<keyword evidence="5 7" id="KW-0456">Lyase</keyword>
<evidence type="ECO:0000256" key="3">
    <source>
        <dbReference type="ARBA" id="ARBA00022842"/>
    </source>
</evidence>
<dbReference type="InterPro" id="IPR029061">
    <property type="entry name" value="THDP-binding"/>
</dbReference>
<evidence type="ECO:0000313" key="8">
    <source>
        <dbReference type="Proteomes" id="UP000187429"/>
    </source>
</evidence>
<dbReference type="GO" id="GO:0001561">
    <property type="term" value="P:fatty acid alpha-oxidation"/>
    <property type="evidence" value="ECO:0007669"/>
    <property type="project" value="TreeGrafter"/>
</dbReference>
<organism evidence="7 8">
    <name type="scientific">Smittium culicis</name>
    <dbReference type="NCBI Taxonomy" id="133412"/>
    <lineage>
        <taxon>Eukaryota</taxon>
        <taxon>Fungi</taxon>
        <taxon>Fungi incertae sedis</taxon>
        <taxon>Zoopagomycota</taxon>
        <taxon>Kickxellomycotina</taxon>
        <taxon>Harpellomycetes</taxon>
        <taxon>Harpellales</taxon>
        <taxon>Legeriomycetaceae</taxon>
        <taxon>Smittium</taxon>
    </lineage>
</organism>
<feature type="domain" description="Thiamine pyrophosphate enzyme central" evidence="6">
    <location>
        <begin position="112"/>
        <end position="232"/>
    </location>
</feature>
<dbReference type="GO" id="GO:0005777">
    <property type="term" value="C:peroxisome"/>
    <property type="evidence" value="ECO:0007669"/>
    <property type="project" value="TreeGrafter"/>
</dbReference>
<dbReference type="EMBL" id="LSSM01000306">
    <property type="protein sequence ID" value="OMJ29348.1"/>
    <property type="molecule type" value="Genomic_DNA"/>
</dbReference>
<dbReference type="GO" id="GO:0000287">
    <property type="term" value="F:magnesium ion binding"/>
    <property type="evidence" value="ECO:0007669"/>
    <property type="project" value="InterPro"/>
</dbReference>
<dbReference type="InterPro" id="IPR029035">
    <property type="entry name" value="DHS-like_NAD/FAD-binding_dom"/>
</dbReference>
<dbReference type="Pfam" id="PF00205">
    <property type="entry name" value="TPP_enzyme_M"/>
    <property type="match status" value="1"/>
</dbReference>
<dbReference type="SUPFAM" id="SSF52518">
    <property type="entry name" value="Thiamin diphosphate-binding fold (THDP-binding)"/>
    <property type="match status" value="1"/>
</dbReference>
<dbReference type="Gene3D" id="3.40.50.1220">
    <property type="entry name" value="TPP-binding domain"/>
    <property type="match status" value="1"/>
</dbReference>
<dbReference type="PANTHER" id="PTHR43710:SF2">
    <property type="entry name" value="2-HYDROXYACYL-COA LYASE 1"/>
    <property type="match status" value="1"/>
</dbReference>
<evidence type="ECO:0000256" key="4">
    <source>
        <dbReference type="ARBA" id="ARBA00023052"/>
    </source>
</evidence>
<dbReference type="InterPro" id="IPR012000">
    <property type="entry name" value="Thiamin_PyroP_enz_cen_dom"/>
</dbReference>
<dbReference type="PANTHER" id="PTHR43710">
    <property type="entry name" value="2-HYDROXYACYL-COA LYASE"/>
    <property type="match status" value="1"/>
</dbReference>
<keyword evidence="8" id="KW-1185">Reference proteome</keyword>
<dbReference type="GO" id="GO:0030976">
    <property type="term" value="F:thiamine pyrophosphate binding"/>
    <property type="evidence" value="ECO:0007669"/>
    <property type="project" value="InterPro"/>
</dbReference>
<dbReference type="GO" id="GO:0016829">
    <property type="term" value="F:lyase activity"/>
    <property type="evidence" value="ECO:0007669"/>
    <property type="project" value="UniProtKB-KW"/>
</dbReference>
<dbReference type="Proteomes" id="UP000187429">
    <property type="component" value="Unassembled WGS sequence"/>
</dbReference>
<dbReference type="SUPFAM" id="SSF52467">
    <property type="entry name" value="DHS-like NAD/FAD-binding domain"/>
    <property type="match status" value="1"/>
</dbReference>
<comment type="caution">
    <text evidence="7">The sequence shown here is derived from an EMBL/GenBank/DDBJ whole genome shotgun (WGS) entry which is preliminary data.</text>
</comment>
<dbReference type="CDD" id="cd07035">
    <property type="entry name" value="TPP_PYR_POX_like"/>
    <property type="match status" value="1"/>
</dbReference>
<evidence type="ECO:0000313" key="7">
    <source>
        <dbReference type="EMBL" id="OMJ29348.1"/>
    </source>
</evidence>
<evidence type="ECO:0000256" key="2">
    <source>
        <dbReference type="ARBA" id="ARBA00022723"/>
    </source>
</evidence>
<keyword evidence="3" id="KW-0460">Magnesium</keyword>
<evidence type="ECO:0000256" key="5">
    <source>
        <dbReference type="ARBA" id="ARBA00023239"/>
    </source>
</evidence>
<dbReference type="AlphaFoldDB" id="A0A1R1YR18"/>
<evidence type="ECO:0000256" key="1">
    <source>
        <dbReference type="ARBA" id="ARBA00001964"/>
    </source>
</evidence>
<sequence>MSGIFNSLVNNWPAVFIAGSCETHLVGSGAFQELDQVTLAKPYTKLSAKPNDVSQIGKLIRTAFNTAVAGKPGPVYLDFPADYIQAQVDPKDVHILPKFVRTYCTPSADNLADAAAALLTAKAPLIIIGKGAALSRTEDSIAELVDILKCPFLPTPMGKGVVSDHHELNCSAARSMALESADVILVLGARLNWILHFGKKFSKSAKIIHADIDPTEINKNVDIDIPLVAEAGDGGAQRANRLYGETARKNRAKHAASRDEARVNGPADVVPRRVQCAETADSA</sequence>
<proteinExistence type="predicted"/>
<accession>A0A1R1YR18</accession>
<dbReference type="InterPro" id="IPR045025">
    <property type="entry name" value="HACL1-like"/>
</dbReference>
<evidence type="ECO:0000259" key="6">
    <source>
        <dbReference type="Pfam" id="PF00205"/>
    </source>
</evidence>
<dbReference type="Gene3D" id="3.40.50.970">
    <property type="match status" value="1"/>
</dbReference>
<keyword evidence="2" id="KW-0479">Metal-binding</keyword>
<reference evidence="8" key="1">
    <citation type="submission" date="2017-01" db="EMBL/GenBank/DDBJ databases">
        <authorList>
            <person name="Wang Y."/>
            <person name="White M."/>
            <person name="Kvist S."/>
            <person name="Moncalvo J.-M."/>
        </authorList>
    </citation>
    <scope>NUCLEOTIDE SEQUENCE [LARGE SCALE GENOMIC DNA]</scope>
    <source>
        <strain evidence="8">ID-206-W2</strain>
    </source>
</reference>
<keyword evidence="4" id="KW-0786">Thiamine pyrophosphate</keyword>
<name>A0A1R1YR18_9FUNG</name>
<dbReference type="OrthoDB" id="10006023at2759"/>
<gene>
    <name evidence="7" type="ORF">AYI69_g1154</name>
</gene>
<protein>
    <submittedName>
        <fullName evidence="7">Putative 2-hydroxyacyl-CoA lyase</fullName>
    </submittedName>
</protein>
<comment type="cofactor">
    <cofactor evidence="1">
        <name>thiamine diphosphate</name>
        <dbReference type="ChEBI" id="CHEBI:58937"/>
    </cofactor>
</comment>